<evidence type="ECO:0000256" key="3">
    <source>
        <dbReference type="ARBA" id="ARBA00023163"/>
    </source>
</evidence>
<evidence type="ECO:0000313" key="7">
    <source>
        <dbReference type="Proteomes" id="UP000187412"/>
    </source>
</evidence>
<dbReference type="EMBL" id="MPTB01000001">
    <property type="protein sequence ID" value="OMD53619.1"/>
    <property type="molecule type" value="Genomic_DNA"/>
</dbReference>
<dbReference type="Proteomes" id="UP000187412">
    <property type="component" value="Unassembled WGS sequence"/>
</dbReference>
<keyword evidence="2" id="KW-0238">DNA-binding</keyword>
<keyword evidence="1" id="KW-0805">Transcription regulation</keyword>
<reference evidence="6 7" key="1">
    <citation type="submission" date="2016-10" db="EMBL/GenBank/DDBJ databases">
        <title>Paenibacillus species isolates.</title>
        <authorList>
            <person name="Beno S.M."/>
        </authorList>
    </citation>
    <scope>NUCLEOTIDE SEQUENCE [LARGE SCALE GENOMIC DNA]</scope>
    <source>
        <strain evidence="6 7">FSL H7-0744</strain>
    </source>
</reference>
<dbReference type="PANTHER" id="PTHR30204">
    <property type="entry name" value="REDOX-CYCLING DRUG-SENSING TRANSCRIPTIONAL ACTIVATOR SOXR"/>
    <property type="match status" value="1"/>
</dbReference>
<dbReference type="Gene3D" id="1.10.1660.10">
    <property type="match status" value="1"/>
</dbReference>
<dbReference type="InterPro" id="IPR047057">
    <property type="entry name" value="MerR_fam"/>
</dbReference>
<evidence type="ECO:0000256" key="4">
    <source>
        <dbReference type="SAM" id="Coils"/>
    </source>
</evidence>
<sequence length="309" mass="36184">MKISAIMDITGLTKKAINYYEEEGLLSPHVNPENNYREYSQSDAGVLVQISVLRQFDVPLKDIKTMISNPQRLKDCLEQHLVRLDNEIKRLEKSKNVLRSSLGSFDSDEIGLLQLTQQLSVLNKTLELDERSREGFMKKQIERIFPGNFGKMLIMQYSSFLNEPIDSPEKEEAWISIVKFLDEVEVIKYPQEIVDMYEKLTIKDIEKYEKHINDYIEKRLTITDEGLVNEREKISDYIHRLKHDPDMQAEYIRLTNLSEGMRGLMNEIGYYDKFVKNLKILSKAFCAYNEKVEELSEFSKLSNITFDVQ</sequence>
<name>A0ABX3HRK5_PAEBO</name>
<evidence type="ECO:0000256" key="2">
    <source>
        <dbReference type="ARBA" id="ARBA00023125"/>
    </source>
</evidence>
<keyword evidence="7" id="KW-1185">Reference proteome</keyword>
<organism evidence="6 7">
    <name type="scientific">Paenibacillus borealis</name>
    <dbReference type="NCBI Taxonomy" id="160799"/>
    <lineage>
        <taxon>Bacteria</taxon>
        <taxon>Bacillati</taxon>
        <taxon>Bacillota</taxon>
        <taxon>Bacilli</taxon>
        <taxon>Bacillales</taxon>
        <taxon>Paenibacillaceae</taxon>
        <taxon>Paenibacillus</taxon>
    </lineage>
</organism>
<dbReference type="InterPro" id="IPR000551">
    <property type="entry name" value="MerR-type_HTH_dom"/>
</dbReference>
<evidence type="ECO:0000256" key="1">
    <source>
        <dbReference type="ARBA" id="ARBA00023015"/>
    </source>
</evidence>
<proteinExistence type="predicted"/>
<dbReference type="InterPro" id="IPR009061">
    <property type="entry name" value="DNA-bd_dom_put_sf"/>
</dbReference>
<feature type="coiled-coil region" evidence="4">
    <location>
        <begin position="74"/>
        <end position="101"/>
    </location>
</feature>
<keyword evidence="3" id="KW-0804">Transcription</keyword>
<evidence type="ECO:0000313" key="6">
    <source>
        <dbReference type="EMBL" id="OMD53619.1"/>
    </source>
</evidence>
<protein>
    <recommendedName>
        <fullName evidence="5">HTH merR-type domain-containing protein</fullName>
    </recommendedName>
</protein>
<dbReference type="PROSITE" id="PS50937">
    <property type="entry name" value="HTH_MERR_2"/>
    <property type="match status" value="1"/>
</dbReference>
<comment type="caution">
    <text evidence="6">The sequence shown here is derived from an EMBL/GenBank/DDBJ whole genome shotgun (WGS) entry which is preliminary data.</text>
</comment>
<dbReference type="Pfam" id="PF13411">
    <property type="entry name" value="MerR_1"/>
    <property type="match status" value="1"/>
</dbReference>
<keyword evidence="4" id="KW-0175">Coiled coil</keyword>
<accession>A0ABX3HRK5</accession>
<dbReference type="SUPFAM" id="SSF46955">
    <property type="entry name" value="Putative DNA-binding domain"/>
    <property type="match status" value="1"/>
</dbReference>
<evidence type="ECO:0000259" key="5">
    <source>
        <dbReference type="PROSITE" id="PS50937"/>
    </source>
</evidence>
<feature type="domain" description="HTH merR-type" evidence="5">
    <location>
        <begin position="1"/>
        <end position="69"/>
    </location>
</feature>
<gene>
    <name evidence="6" type="ORF">BSK56_00260</name>
</gene>
<dbReference type="SMART" id="SM00422">
    <property type="entry name" value="HTH_MERR"/>
    <property type="match status" value="1"/>
</dbReference>
<dbReference type="PANTHER" id="PTHR30204:SF94">
    <property type="entry name" value="HEAVY METAL-DEPENDENT TRANSCRIPTIONAL REGULATOR HI_0293-RELATED"/>
    <property type="match status" value="1"/>
</dbReference>